<keyword evidence="5" id="KW-1185">Reference proteome</keyword>
<evidence type="ECO:0000313" key="4">
    <source>
        <dbReference type="EMBL" id="CAG5095507.1"/>
    </source>
</evidence>
<dbReference type="GO" id="GO:0005763">
    <property type="term" value="C:mitochondrial small ribosomal subunit"/>
    <property type="evidence" value="ECO:0007669"/>
    <property type="project" value="TreeGrafter"/>
</dbReference>
<gene>
    <name evidence="4" type="ORF">HICCMSTLAB_LOCUS7743</name>
</gene>
<dbReference type="PANTHER" id="PTHR19836:SF19">
    <property type="entry name" value="SMALL RIBOSOMAL SUBUNIT PROTEIN US14M"/>
    <property type="match status" value="1"/>
</dbReference>
<dbReference type="InterPro" id="IPR001209">
    <property type="entry name" value="Ribosomal_uS14"/>
</dbReference>
<evidence type="ECO:0000256" key="1">
    <source>
        <dbReference type="ARBA" id="ARBA00009083"/>
    </source>
</evidence>
<dbReference type="PANTHER" id="PTHR19836">
    <property type="entry name" value="30S RIBOSOMAL PROTEIN S14"/>
    <property type="match status" value="1"/>
</dbReference>
<protein>
    <submittedName>
        <fullName evidence="4">Mitochondrial (Bos taurus)</fullName>
    </submittedName>
</protein>
<accession>A0A8J2MJG5</accession>
<keyword evidence="2" id="KW-0689">Ribosomal protein</keyword>
<evidence type="ECO:0000256" key="3">
    <source>
        <dbReference type="ARBA" id="ARBA00023274"/>
    </source>
</evidence>
<dbReference type="SUPFAM" id="SSF57716">
    <property type="entry name" value="Glucocorticoid receptor-like (DNA-binding domain)"/>
    <property type="match status" value="1"/>
</dbReference>
<organism evidence="4 5">
    <name type="scientific">Cotesia congregata</name>
    <name type="common">Parasitoid wasp</name>
    <name type="synonym">Apanteles congregatus</name>
    <dbReference type="NCBI Taxonomy" id="51543"/>
    <lineage>
        <taxon>Eukaryota</taxon>
        <taxon>Metazoa</taxon>
        <taxon>Ecdysozoa</taxon>
        <taxon>Arthropoda</taxon>
        <taxon>Hexapoda</taxon>
        <taxon>Insecta</taxon>
        <taxon>Pterygota</taxon>
        <taxon>Neoptera</taxon>
        <taxon>Endopterygota</taxon>
        <taxon>Hymenoptera</taxon>
        <taxon>Apocrita</taxon>
        <taxon>Ichneumonoidea</taxon>
        <taxon>Braconidae</taxon>
        <taxon>Microgastrinae</taxon>
        <taxon>Cotesia</taxon>
    </lineage>
</organism>
<dbReference type="Gene3D" id="1.10.287.1480">
    <property type="match status" value="1"/>
</dbReference>
<dbReference type="OrthoDB" id="413436at2759"/>
<dbReference type="GO" id="GO:0003735">
    <property type="term" value="F:structural constituent of ribosome"/>
    <property type="evidence" value="ECO:0007669"/>
    <property type="project" value="InterPro"/>
</dbReference>
<keyword evidence="3" id="KW-0687">Ribonucleoprotein</keyword>
<comment type="caution">
    <text evidence="4">The sequence shown here is derived from an EMBL/GenBank/DDBJ whole genome shotgun (WGS) entry which is preliminary data.</text>
</comment>
<name>A0A8J2MJG5_COTCN</name>
<dbReference type="Pfam" id="PF00253">
    <property type="entry name" value="Ribosomal_S14"/>
    <property type="match status" value="1"/>
</dbReference>
<comment type="similarity">
    <text evidence="1">Belongs to the universal ribosomal protein uS14 family.</text>
</comment>
<sequence length="160" mass="18641">MANLRSLWSSVSKINFFGARCTVLQVRHKADIPEPNFVKAKPPVPTPKVGAAGIYDYDKWVNAWMKRDVKRRRAVEQYAPVRARLIAIKRCTFLPKEITEIADRQMIEDIPRVSSTRQLTKRCAVTSRGRGNLPRWRLSRFVFRHMVDYNKIAGLQRAMW</sequence>
<evidence type="ECO:0000313" key="5">
    <source>
        <dbReference type="Proteomes" id="UP000786811"/>
    </source>
</evidence>
<dbReference type="EMBL" id="CAJNRD030001121">
    <property type="protein sequence ID" value="CAG5095507.1"/>
    <property type="molecule type" value="Genomic_DNA"/>
</dbReference>
<dbReference type="AlphaFoldDB" id="A0A8J2MJG5"/>
<reference evidence="4" key="1">
    <citation type="submission" date="2021-04" db="EMBL/GenBank/DDBJ databases">
        <authorList>
            <person name="Chebbi M.A.C M."/>
        </authorList>
    </citation>
    <scope>NUCLEOTIDE SEQUENCE</scope>
</reference>
<dbReference type="GO" id="GO:0006412">
    <property type="term" value="P:translation"/>
    <property type="evidence" value="ECO:0007669"/>
    <property type="project" value="InterPro"/>
</dbReference>
<evidence type="ECO:0000256" key="2">
    <source>
        <dbReference type="ARBA" id="ARBA00022980"/>
    </source>
</evidence>
<dbReference type="Proteomes" id="UP000786811">
    <property type="component" value="Unassembled WGS sequence"/>
</dbReference>
<proteinExistence type="inferred from homology"/>